<dbReference type="PROSITE" id="PS50212">
    <property type="entry name" value="RASGEF_NTER"/>
    <property type="match status" value="1"/>
</dbReference>
<evidence type="ECO:0000313" key="10">
    <source>
        <dbReference type="Proteomes" id="UP000790833"/>
    </source>
</evidence>
<dbReference type="CDD" id="cd06224">
    <property type="entry name" value="REM"/>
    <property type="match status" value="1"/>
</dbReference>
<keyword evidence="10" id="KW-1185">Reference proteome</keyword>
<dbReference type="SUPFAM" id="SSF50044">
    <property type="entry name" value="SH3-domain"/>
    <property type="match status" value="1"/>
</dbReference>
<dbReference type="CDD" id="cd00155">
    <property type="entry name" value="RasGEF"/>
    <property type="match status" value="1"/>
</dbReference>
<dbReference type="InterPro" id="IPR000651">
    <property type="entry name" value="Ras-like_Gua-exchang_fac_N"/>
</dbReference>
<feature type="region of interest" description="Disordered" evidence="5">
    <location>
        <begin position="119"/>
        <end position="181"/>
    </location>
</feature>
<feature type="compositionally biased region" description="Polar residues" evidence="5">
    <location>
        <begin position="142"/>
        <end position="158"/>
    </location>
</feature>
<dbReference type="Gene3D" id="2.30.30.40">
    <property type="entry name" value="SH3 Domains"/>
    <property type="match status" value="1"/>
</dbReference>
<keyword evidence="2 3" id="KW-0344">Guanine-nucleotide releasing factor</keyword>
<comment type="caution">
    <text evidence="9">The sequence shown here is derived from an EMBL/GenBank/DDBJ whole genome shotgun (WGS) entry which is preliminary data.</text>
</comment>
<dbReference type="SMART" id="SM00229">
    <property type="entry name" value="RasGEFN"/>
    <property type="match status" value="1"/>
</dbReference>
<feature type="domain" description="SH3" evidence="6">
    <location>
        <begin position="391"/>
        <end position="459"/>
    </location>
</feature>
<keyword evidence="1 4" id="KW-0728">SH3 domain</keyword>
<feature type="region of interest" description="Disordered" evidence="5">
    <location>
        <begin position="26"/>
        <end position="96"/>
    </location>
</feature>
<dbReference type="Proteomes" id="UP000790833">
    <property type="component" value="Unassembled WGS sequence"/>
</dbReference>
<dbReference type="PANTHER" id="PTHR23113:SF354">
    <property type="entry name" value="BUD SITE SELECTION PROTEIN 5"/>
    <property type="match status" value="1"/>
</dbReference>
<feature type="compositionally biased region" description="Low complexity" evidence="5">
    <location>
        <begin position="73"/>
        <end position="85"/>
    </location>
</feature>
<dbReference type="GO" id="GO:0007265">
    <property type="term" value="P:Ras protein signal transduction"/>
    <property type="evidence" value="ECO:0007669"/>
    <property type="project" value="TreeGrafter"/>
</dbReference>
<dbReference type="EMBL" id="JAHMUF010000002">
    <property type="protein sequence ID" value="KAG7195697.1"/>
    <property type="molecule type" value="Genomic_DNA"/>
</dbReference>
<dbReference type="Gene3D" id="1.10.840.10">
    <property type="entry name" value="Ras guanine-nucleotide exchange factors catalytic domain"/>
    <property type="match status" value="1"/>
</dbReference>
<dbReference type="InterPro" id="IPR023578">
    <property type="entry name" value="Ras_GEF_dom_sf"/>
</dbReference>
<sequence length="1732" mass="196263">MDELNQPKHLSQSSSVYLPLESEFSFHHRPSLPPTSEVDEFGIEEVHDDDDDDDDDDDEEEYKMAKSHILINTTGSDSQSSATSSQPKVATTKPFKFTTESGARIGADMSFTSINESLLRNGTDDDRSTSSNKSINHEHYSANDSSTDSNHIDTTSGSEVGDGHRHSNNPYKDEDATPLIRQGNNMDDPIDDQKTPIMGGDNNFNHRNSSSNSSLLLPQQDLSSKFKRLSLTLERQHTSNNSYQFLSSFQQNVELASKHPKQQELYLQSHRKSIYYAKIHDNNSFISPREIHSNNDSNLILELSSISTTSNQSEITRLKLYHNYEVSGHSPRGPIHQNEELLLNIPANTTGISHNTAIVDEEVPYHSNEESELKHNDNEEEYPGDGDDDDLSTLFIRALHSFDSTTLQLESDALICLSFEKDDLAFVHTIDDSGWGEVTLIDTLERGWIPMNYFTIAVLDEDDEEHNAYLQPLFHACGKFLINPLSRKNRHDKYTFSVKVINSIRDGVRLLLQLTDCLSRSNEIVTKKPVVRKHRKSLLADWYKLMVKANEFKGTSNFNKIEILTLMIYQVSRKAFTFLKVWSIESRQILIKVAVNNYPLLSKPPMAKQRITEIHSVLILYLALFIGRLDLIEHNPVGFEYLENLTHQIILLLRELLFISKSGSVLVTNDKPQDLDSSLDNVLALVSNLVSKVKQLVSNKQEGGNELTTKTTDASGTSSSLLNPPAIATTYTFSKEGAELIDISCRLVKGISITINGIRKLLEVSGDFKLSNERSYPDYSKMKFNPQEFIKKCSLAVTNELSLKVGSETTSTTTTPAMRKETSTANKRISQLKSYNHMRAGRTSLTADGMNFLNDILIDEGSKFSKLDEFKKFTKDDDDDDDDNNVLSTGGSSYFKQDDELLVDSNGNLLGASFKGLVFTLTNENSPPEYFFVSTFFICFRSFAPSIDFLEELISRFDIKFEPREVEQLIKLKNRRRLIVKMFQLWLESYWDEETDRVLLTTLINFFNEGISNHLPLESIKLIEIAAKLASSNQNSAGVGTSSSSKTTQLVCRKISATKLIRKTSSLGGSLSNSNSRFSLVDDYDLSRINTSSSVRSSILPVPFSQTSNALLLTRNQLNSVEKILFGFRQVLGSNWTKSNSLSSTIQNWYLICERSFPLTNSRPNLLDYNGLEVAKQMTIIESAIFCSVGPEELLNENFTARRANLNLAPNVRRLLLFTNCLSSYVLESVLQPQVPTKMRVNIIKTWLKIAISCLYLRNFNSLAAIIASLQSHLVTRLTEVWTQVSEKYKELYDYLSGIIQPDKNYNVYRTKIRNFLLSNDVGLPVVPYFLLFLQDLTFVTDGNPNYRKANTFLKLKLINIDKYLKITRIIADIEMLQIPYVSEGSQNQLTPLMPLQELILLELWKVYQVNKNEEDRTWKLSCLIQPKEQTHSSVAEFETLEKGLTYLFLGYESEFEGARPVEQVEEEVFNAETRLKRLKFGYLERETKDKFLRRVSDFDNGGEVSEETMRKARSETETRESDLEQANSRLQEGVKAFEALASETTSIYEQLQERMTSVKLVLAKMEARRVEMEAKLKSTSVGKDFQLLQTDQLEKELDTKNSQLSEVNTILNSTENTHETLADLEHRVNTITEENNRLESQGLPTNFDESANPFQGQGQRLQLLCQLLKDHLAGDSITVDPVADGFEISSALFSLHLGNDERVTLVLGKLPTGIEEPLKRSKLPVIISKMW</sequence>
<protein>
    <submittedName>
        <fullName evidence="9">Uncharacterized protein</fullName>
    </submittedName>
</protein>
<dbReference type="Pfam" id="PF00618">
    <property type="entry name" value="RasGEF_N"/>
    <property type="match status" value="1"/>
</dbReference>
<dbReference type="GeneID" id="66115453"/>
<name>A0A9P7VDB0_9ASCO</name>
<feature type="region of interest" description="Disordered" evidence="5">
    <location>
        <begin position="1504"/>
        <end position="1527"/>
    </location>
</feature>
<dbReference type="InterPro" id="IPR008937">
    <property type="entry name" value="Ras-like_GEF"/>
</dbReference>
<dbReference type="PANTHER" id="PTHR23113">
    <property type="entry name" value="GUANINE NUCLEOTIDE EXCHANGE FACTOR"/>
    <property type="match status" value="1"/>
</dbReference>
<dbReference type="PROSITE" id="PS50002">
    <property type="entry name" value="SH3"/>
    <property type="match status" value="1"/>
</dbReference>
<proteinExistence type="predicted"/>
<dbReference type="GO" id="GO:0005886">
    <property type="term" value="C:plasma membrane"/>
    <property type="evidence" value="ECO:0007669"/>
    <property type="project" value="TreeGrafter"/>
</dbReference>
<dbReference type="Pfam" id="PF00617">
    <property type="entry name" value="RasGEF"/>
    <property type="match status" value="1"/>
</dbReference>
<feature type="compositionally biased region" description="Basic and acidic residues" evidence="5">
    <location>
        <begin position="1508"/>
        <end position="1523"/>
    </location>
</feature>
<accession>A0A9P7VDB0</accession>
<feature type="compositionally biased region" description="Basic and acidic residues" evidence="5">
    <location>
        <begin position="365"/>
        <end position="377"/>
    </location>
</feature>
<feature type="region of interest" description="Disordered" evidence="5">
    <location>
        <begin position="365"/>
        <end position="387"/>
    </location>
</feature>
<gene>
    <name evidence="9" type="ORF">KQ657_002079</name>
</gene>
<dbReference type="SUPFAM" id="SSF48366">
    <property type="entry name" value="Ras GEF"/>
    <property type="match status" value="1"/>
</dbReference>
<dbReference type="Pfam" id="PF20882">
    <property type="entry name" value="Sos7"/>
    <property type="match status" value="1"/>
</dbReference>
<dbReference type="Gene3D" id="1.20.870.10">
    <property type="entry name" value="Son of sevenless (SoS) protein Chain: S domain 1"/>
    <property type="match status" value="1"/>
</dbReference>
<evidence type="ECO:0000256" key="2">
    <source>
        <dbReference type="ARBA" id="ARBA00022658"/>
    </source>
</evidence>
<evidence type="ECO:0000259" key="6">
    <source>
        <dbReference type="PROSITE" id="PS50002"/>
    </source>
</evidence>
<reference evidence="9" key="1">
    <citation type="submission" date="2021-03" db="EMBL/GenBank/DDBJ databases">
        <authorList>
            <person name="Palmer J.M."/>
        </authorList>
    </citation>
    <scope>NUCLEOTIDE SEQUENCE</scope>
    <source>
        <strain evidence="9">ARV_011</strain>
    </source>
</reference>
<evidence type="ECO:0000259" key="7">
    <source>
        <dbReference type="PROSITE" id="PS50009"/>
    </source>
</evidence>
<evidence type="ECO:0000313" key="9">
    <source>
        <dbReference type="EMBL" id="KAG7195697.1"/>
    </source>
</evidence>
<dbReference type="SMART" id="SM00147">
    <property type="entry name" value="RasGEF"/>
    <property type="match status" value="1"/>
</dbReference>
<evidence type="ECO:0000256" key="5">
    <source>
        <dbReference type="SAM" id="MobiDB-lite"/>
    </source>
</evidence>
<evidence type="ECO:0000256" key="1">
    <source>
        <dbReference type="ARBA" id="ARBA00022443"/>
    </source>
</evidence>
<dbReference type="InterPro" id="IPR001895">
    <property type="entry name" value="RASGEF_cat_dom"/>
</dbReference>
<dbReference type="InterPro" id="IPR036964">
    <property type="entry name" value="RASGEF_cat_dom_sf"/>
</dbReference>
<evidence type="ECO:0000256" key="4">
    <source>
        <dbReference type="PROSITE-ProRule" id="PRU00192"/>
    </source>
</evidence>
<feature type="compositionally biased region" description="Acidic residues" evidence="5">
    <location>
        <begin position="37"/>
        <end position="61"/>
    </location>
</feature>
<feature type="compositionally biased region" description="Basic and acidic residues" evidence="5">
    <location>
        <begin position="161"/>
        <end position="175"/>
    </location>
</feature>
<evidence type="ECO:0000259" key="8">
    <source>
        <dbReference type="PROSITE" id="PS50212"/>
    </source>
</evidence>
<dbReference type="PROSITE" id="PS50009">
    <property type="entry name" value="RASGEF_CAT"/>
    <property type="match status" value="1"/>
</dbReference>
<feature type="compositionally biased region" description="Acidic residues" evidence="5">
    <location>
        <begin position="378"/>
        <end position="387"/>
    </location>
</feature>
<dbReference type="InterPro" id="IPR001452">
    <property type="entry name" value="SH3_domain"/>
</dbReference>
<evidence type="ECO:0000256" key="3">
    <source>
        <dbReference type="PROSITE-ProRule" id="PRU00168"/>
    </source>
</evidence>
<feature type="domain" description="Ras-GEF" evidence="7">
    <location>
        <begin position="1170"/>
        <end position="1417"/>
    </location>
</feature>
<dbReference type="InterPro" id="IPR048781">
    <property type="entry name" value="Sos7_CC"/>
</dbReference>
<organism evidence="9 10">
    <name type="scientific">Scheffersomyces spartinae</name>
    <dbReference type="NCBI Taxonomy" id="45513"/>
    <lineage>
        <taxon>Eukaryota</taxon>
        <taxon>Fungi</taxon>
        <taxon>Dikarya</taxon>
        <taxon>Ascomycota</taxon>
        <taxon>Saccharomycotina</taxon>
        <taxon>Pichiomycetes</taxon>
        <taxon>Debaryomycetaceae</taxon>
        <taxon>Scheffersomyces</taxon>
    </lineage>
</organism>
<dbReference type="GO" id="GO:0005085">
    <property type="term" value="F:guanyl-nucleotide exchange factor activity"/>
    <property type="evidence" value="ECO:0007669"/>
    <property type="project" value="UniProtKB-KW"/>
</dbReference>
<dbReference type="RefSeq" id="XP_043051242.1">
    <property type="nucleotide sequence ID" value="XM_043192854.1"/>
</dbReference>
<dbReference type="OrthoDB" id="546434at2759"/>
<dbReference type="InterPro" id="IPR036028">
    <property type="entry name" value="SH3-like_dom_sf"/>
</dbReference>
<feature type="domain" description="N-terminal Ras-GEF" evidence="8">
    <location>
        <begin position="905"/>
        <end position="1030"/>
    </location>
</feature>